<name>A0A3D8Q8Y5_9HELO</name>
<dbReference type="Pfam" id="PF05199">
    <property type="entry name" value="GMC_oxred_C"/>
    <property type="match status" value="1"/>
</dbReference>
<feature type="signal peptide" evidence="4">
    <location>
        <begin position="1"/>
        <end position="19"/>
    </location>
</feature>
<dbReference type="Proteomes" id="UP000256328">
    <property type="component" value="Unassembled WGS sequence"/>
</dbReference>
<evidence type="ECO:0000259" key="5">
    <source>
        <dbReference type="PROSITE" id="PS00624"/>
    </source>
</evidence>
<dbReference type="SUPFAM" id="SSF51905">
    <property type="entry name" value="FAD/NAD(P)-binding domain"/>
    <property type="match status" value="1"/>
</dbReference>
<dbReference type="PROSITE" id="PS00624">
    <property type="entry name" value="GMC_OXRED_2"/>
    <property type="match status" value="1"/>
</dbReference>
<keyword evidence="4" id="KW-0732">Signal</keyword>
<evidence type="ECO:0000256" key="4">
    <source>
        <dbReference type="SAM" id="SignalP"/>
    </source>
</evidence>
<gene>
    <name evidence="6" type="ORF">BP5796_12233</name>
</gene>
<comment type="caution">
    <text evidence="6">The sequence shown here is derived from an EMBL/GenBank/DDBJ whole genome shotgun (WGS) entry which is preliminary data.</text>
</comment>
<feature type="binding site" evidence="2">
    <location>
        <position position="331"/>
    </location>
    <ligand>
        <name>FAD</name>
        <dbReference type="ChEBI" id="CHEBI:57692"/>
    </ligand>
</feature>
<dbReference type="InterPro" id="IPR000172">
    <property type="entry name" value="GMC_OxRdtase_N"/>
</dbReference>
<dbReference type="AlphaFoldDB" id="A0A3D8Q8Y5"/>
<organism evidence="6 7">
    <name type="scientific">Coleophoma crateriformis</name>
    <dbReference type="NCBI Taxonomy" id="565419"/>
    <lineage>
        <taxon>Eukaryota</taxon>
        <taxon>Fungi</taxon>
        <taxon>Dikarya</taxon>
        <taxon>Ascomycota</taxon>
        <taxon>Pezizomycotina</taxon>
        <taxon>Leotiomycetes</taxon>
        <taxon>Helotiales</taxon>
        <taxon>Dermateaceae</taxon>
        <taxon>Coleophoma</taxon>
    </lineage>
</organism>
<reference evidence="6 7" key="1">
    <citation type="journal article" date="2018" name="IMA Fungus">
        <title>IMA Genome-F 9: Draft genome sequence of Annulohypoxylon stygium, Aspergillus mulundensis, Berkeleyomyces basicola (syn. Thielaviopsis basicola), Ceratocystis smalleyi, two Cercospora beticola strains, Coleophoma cylindrospora, Fusarium fracticaudum, Phialophora cf. hyalina, and Morchella septimelata.</title>
        <authorList>
            <person name="Wingfield B.D."/>
            <person name="Bills G.F."/>
            <person name="Dong Y."/>
            <person name="Huang W."/>
            <person name="Nel W.J."/>
            <person name="Swalarsk-Parry B.S."/>
            <person name="Vaghefi N."/>
            <person name="Wilken P.M."/>
            <person name="An Z."/>
            <person name="de Beer Z.W."/>
            <person name="De Vos L."/>
            <person name="Chen L."/>
            <person name="Duong T.A."/>
            <person name="Gao Y."/>
            <person name="Hammerbacher A."/>
            <person name="Kikkert J.R."/>
            <person name="Li Y."/>
            <person name="Li H."/>
            <person name="Li K."/>
            <person name="Li Q."/>
            <person name="Liu X."/>
            <person name="Ma X."/>
            <person name="Naidoo K."/>
            <person name="Pethybridge S.J."/>
            <person name="Sun J."/>
            <person name="Steenkamp E.T."/>
            <person name="van der Nest M.A."/>
            <person name="van Wyk S."/>
            <person name="Wingfield M.J."/>
            <person name="Xiong C."/>
            <person name="Yue Q."/>
            <person name="Zhang X."/>
        </authorList>
    </citation>
    <scope>NUCLEOTIDE SEQUENCE [LARGE SCALE GENOMIC DNA]</scope>
    <source>
        <strain evidence="6 7">BP5796</strain>
    </source>
</reference>
<dbReference type="SUPFAM" id="SSF54373">
    <property type="entry name" value="FAD-linked reductases, C-terminal domain"/>
    <property type="match status" value="1"/>
</dbReference>
<keyword evidence="2" id="KW-0274">FAD</keyword>
<dbReference type="InterPro" id="IPR036188">
    <property type="entry name" value="FAD/NAD-bd_sf"/>
</dbReference>
<evidence type="ECO:0000256" key="1">
    <source>
        <dbReference type="ARBA" id="ARBA00010790"/>
    </source>
</evidence>
<accession>A0A3D8Q8Y5</accession>
<dbReference type="InterPro" id="IPR007867">
    <property type="entry name" value="GMC_OxRtase_C"/>
</dbReference>
<dbReference type="GO" id="GO:0016614">
    <property type="term" value="F:oxidoreductase activity, acting on CH-OH group of donors"/>
    <property type="evidence" value="ECO:0007669"/>
    <property type="project" value="InterPro"/>
</dbReference>
<evidence type="ECO:0000256" key="2">
    <source>
        <dbReference type="PIRSR" id="PIRSR000137-2"/>
    </source>
</evidence>
<evidence type="ECO:0000313" key="7">
    <source>
        <dbReference type="Proteomes" id="UP000256328"/>
    </source>
</evidence>
<feature type="compositionally biased region" description="Low complexity" evidence="3">
    <location>
        <begin position="33"/>
        <end position="46"/>
    </location>
</feature>
<feature type="domain" description="Glucose-methanol-choline oxidoreductase N-terminal" evidence="5">
    <location>
        <begin position="385"/>
        <end position="399"/>
    </location>
</feature>
<keyword evidence="2" id="KW-0285">Flavoprotein</keyword>
<evidence type="ECO:0000256" key="3">
    <source>
        <dbReference type="SAM" id="MobiDB-lite"/>
    </source>
</evidence>
<sequence length="683" mass="72986">MWTPLHLLTFAAVLCCVSAFSFPRHSHPKRVTSRTTSLPTSRTTSLPTKGTVLPTYDYIVVGSGPGGGPVAANLAIAGYKVLLIDAGDDHGTTYEYQVPALQLQSTEDERTRWDYFVNHYPDLTRAKKDSKMTYRLADGSKYVGLHPPAGAVPLGILYPRAGALGGCAVHNAMITIYPHDSDWTNIQTLTGDASWSPTNMRNHFIKLERCGYLPNGARGHGFNGWLGTALTDLSLVVQDPKLLSVILSAATAAGKHVLGLLLNTVLGLAGVLLQDINAPGQSSIPGVYQVPLATIGGARNSPREYILRTANAVNPDGSKKYHLDIQLNTLVTKVRFVKIGTTPVAVGVDFLRGQSLYRADPRSGSATPSGSGSVNATREVILSAGAFNTPQLLKLSGIGPAAELTRFNIPVLVNLPGVGTNLQDRYETTVISKSTSDFVVTRDCTFLSKLPDPCLTRWVRGNTASAKGIYAASGVAVAVVLRSSVAEGEPDVLVSGAPVQFTGYYPGYSKAAEVDARHWVWITLKAHSRNNAGRVTLRSANPLDTPVINFNSFDAGTGSAIKDLQAMYEGMQYSRAAFKDLIPLDGSFAETWPGTNVSSESNVKQFILDEAWGHHASCTCPIGADNDPMAVLDSSFRVRGTKGLRVVDASVFPKIPGFYVSLPVYIISQKASEVIIADAVKAG</sequence>
<evidence type="ECO:0000313" key="6">
    <source>
        <dbReference type="EMBL" id="RDW58303.1"/>
    </source>
</evidence>
<protein>
    <recommendedName>
        <fullName evidence="5">Glucose-methanol-choline oxidoreductase N-terminal domain-containing protein</fullName>
    </recommendedName>
</protein>
<keyword evidence="7" id="KW-1185">Reference proteome</keyword>
<dbReference type="GO" id="GO:0050660">
    <property type="term" value="F:flavin adenine dinucleotide binding"/>
    <property type="evidence" value="ECO:0007669"/>
    <property type="project" value="InterPro"/>
</dbReference>
<proteinExistence type="inferred from homology"/>
<dbReference type="Gene3D" id="3.30.560.10">
    <property type="entry name" value="Glucose Oxidase, domain 3"/>
    <property type="match status" value="1"/>
</dbReference>
<feature type="chain" id="PRO_5017610322" description="Glucose-methanol-choline oxidoreductase N-terminal domain-containing protein" evidence="4">
    <location>
        <begin position="20"/>
        <end position="683"/>
    </location>
</feature>
<dbReference type="PANTHER" id="PTHR11552">
    <property type="entry name" value="GLUCOSE-METHANOL-CHOLINE GMC OXIDOREDUCTASE"/>
    <property type="match status" value="1"/>
</dbReference>
<comment type="cofactor">
    <cofactor evidence="2">
        <name>FAD</name>
        <dbReference type="ChEBI" id="CHEBI:57692"/>
    </cofactor>
</comment>
<dbReference type="Pfam" id="PF00732">
    <property type="entry name" value="GMC_oxred_N"/>
    <property type="match status" value="1"/>
</dbReference>
<dbReference type="PANTHER" id="PTHR11552:SF213">
    <property type="entry name" value="DEHYDROGENASE, PUTATIVE-RELATED"/>
    <property type="match status" value="1"/>
</dbReference>
<dbReference type="OrthoDB" id="269227at2759"/>
<dbReference type="EMBL" id="PDLN01000021">
    <property type="protein sequence ID" value="RDW58303.1"/>
    <property type="molecule type" value="Genomic_DNA"/>
</dbReference>
<comment type="similarity">
    <text evidence="1">Belongs to the GMC oxidoreductase family.</text>
</comment>
<dbReference type="Gene3D" id="3.50.50.60">
    <property type="entry name" value="FAD/NAD(P)-binding domain"/>
    <property type="match status" value="1"/>
</dbReference>
<dbReference type="InterPro" id="IPR012132">
    <property type="entry name" value="GMC_OxRdtase"/>
</dbReference>
<feature type="region of interest" description="Disordered" evidence="3">
    <location>
        <begin position="25"/>
        <end position="46"/>
    </location>
</feature>
<dbReference type="PIRSF" id="PIRSF000137">
    <property type="entry name" value="Alcohol_oxidase"/>
    <property type="match status" value="1"/>
</dbReference>